<evidence type="ECO:0000256" key="3">
    <source>
        <dbReference type="ARBA" id="ARBA00023163"/>
    </source>
</evidence>
<evidence type="ECO:0000313" key="6">
    <source>
        <dbReference type="EMBL" id="MFC0623631.1"/>
    </source>
</evidence>
<accession>A0ABV6QHY2</accession>
<evidence type="ECO:0000256" key="2">
    <source>
        <dbReference type="ARBA" id="ARBA00023125"/>
    </source>
</evidence>
<evidence type="ECO:0000256" key="1">
    <source>
        <dbReference type="ARBA" id="ARBA00023015"/>
    </source>
</evidence>
<dbReference type="Pfam" id="PF00440">
    <property type="entry name" value="TetR_N"/>
    <property type="match status" value="1"/>
</dbReference>
<dbReference type="PROSITE" id="PS50977">
    <property type="entry name" value="HTH_TETR_2"/>
    <property type="match status" value="1"/>
</dbReference>
<evidence type="ECO:0000256" key="4">
    <source>
        <dbReference type="PROSITE-ProRule" id="PRU00335"/>
    </source>
</evidence>
<dbReference type="RefSeq" id="WP_380044333.1">
    <property type="nucleotide sequence ID" value="NZ_JBHLTC010000006.1"/>
</dbReference>
<protein>
    <submittedName>
        <fullName evidence="6">TetR/AcrR family transcriptional regulator</fullName>
    </submittedName>
</protein>
<dbReference type="Gene3D" id="1.10.10.60">
    <property type="entry name" value="Homeodomain-like"/>
    <property type="match status" value="1"/>
</dbReference>
<keyword evidence="7" id="KW-1185">Reference proteome</keyword>
<keyword evidence="3" id="KW-0804">Transcription</keyword>
<name>A0ABV6QHY2_9ACTN</name>
<sequence>MTAEAPRRRGPGRPRDPQADTAILSAAVDLLVERGIDQTSMEGIAKRAGVAKVTVYKRWKSKEDLLADAIEKVRDDLPSVAASTGGDLPEVLESLLPEWGQALADPRYHALAARLLGAGPNHPVLLAAYWNHHMLPRRERSRVLLRRAQDEGVLSPTADLDVLLDMMTGAIIHHLLLEPGQPSPDDISHYLRRLFRQAGLIPTSDQPAAKT</sequence>
<dbReference type="InterPro" id="IPR011075">
    <property type="entry name" value="TetR_C"/>
</dbReference>
<dbReference type="Proteomes" id="UP001589890">
    <property type="component" value="Unassembled WGS sequence"/>
</dbReference>
<dbReference type="InterPro" id="IPR009057">
    <property type="entry name" value="Homeodomain-like_sf"/>
</dbReference>
<feature type="domain" description="HTH tetR-type" evidence="5">
    <location>
        <begin position="17"/>
        <end position="77"/>
    </location>
</feature>
<dbReference type="InterPro" id="IPR050109">
    <property type="entry name" value="HTH-type_TetR-like_transc_reg"/>
</dbReference>
<evidence type="ECO:0000259" key="5">
    <source>
        <dbReference type="PROSITE" id="PS50977"/>
    </source>
</evidence>
<dbReference type="SUPFAM" id="SSF48498">
    <property type="entry name" value="Tetracyclin repressor-like, C-terminal domain"/>
    <property type="match status" value="1"/>
</dbReference>
<dbReference type="SUPFAM" id="SSF46689">
    <property type="entry name" value="Homeodomain-like"/>
    <property type="match status" value="1"/>
</dbReference>
<feature type="DNA-binding region" description="H-T-H motif" evidence="4">
    <location>
        <begin position="40"/>
        <end position="59"/>
    </location>
</feature>
<evidence type="ECO:0000313" key="7">
    <source>
        <dbReference type="Proteomes" id="UP001589890"/>
    </source>
</evidence>
<dbReference type="Gene3D" id="1.10.357.10">
    <property type="entry name" value="Tetracycline Repressor, domain 2"/>
    <property type="match status" value="1"/>
</dbReference>
<dbReference type="PANTHER" id="PTHR30055:SF148">
    <property type="entry name" value="TETR-FAMILY TRANSCRIPTIONAL REGULATOR"/>
    <property type="match status" value="1"/>
</dbReference>
<dbReference type="InterPro" id="IPR036271">
    <property type="entry name" value="Tet_transcr_reg_TetR-rel_C_sf"/>
</dbReference>
<comment type="caution">
    <text evidence="6">The sequence shown here is derived from an EMBL/GenBank/DDBJ whole genome shotgun (WGS) entry which is preliminary data.</text>
</comment>
<gene>
    <name evidence="6" type="ORF">ACFFGN_06130</name>
</gene>
<dbReference type="PRINTS" id="PR00455">
    <property type="entry name" value="HTHTETR"/>
</dbReference>
<keyword evidence="1" id="KW-0805">Transcription regulation</keyword>
<dbReference type="PANTHER" id="PTHR30055">
    <property type="entry name" value="HTH-TYPE TRANSCRIPTIONAL REGULATOR RUTR"/>
    <property type="match status" value="1"/>
</dbReference>
<organism evidence="6 7">
    <name type="scientific">Kribbella deserti</name>
    <dbReference type="NCBI Taxonomy" id="1926257"/>
    <lineage>
        <taxon>Bacteria</taxon>
        <taxon>Bacillati</taxon>
        <taxon>Actinomycetota</taxon>
        <taxon>Actinomycetes</taxon>
        <taxon>Propionibacteriales</taxon>
        <taxon>Kribbellaceae</taxon>
        <taxon>Kribbella</taxon>
    </lineage>
</organism>
<dbReference type="InterPro" id="IPR001647">
    <property type="entry name" value="HTH_TetR"/>
</dbReference>
<dbReference type="EMBL" id="JBHLTC010000006">
    <property type="protein sequence ID" value="MFC0623631.1"/>
    <property type="molecule type" value="Genomic_DNA"/>
</dbReference>
<dbReference type="Pfam" id="PF16859">
    <property type="entry name" value="TetR_C_11"/>
    <property type="match status" value="1"/>
</dbReference>
<keyword evidence="2 4" id="KW-0238">DNA-binding</keyword>
<reference evidence="6 7" key="1">
    <citation type="submission" date="2024-09" db="EMBL/GenBank/DDBJ databases">
        <authorList>
            <person name="Sun Q."/>
            <person name="Mori K."/>
        </authorList>
    </citation>
    <scope>NUCLEOTIDE SEQUENCE [LARGE SCALE GENOMIC DNA]</scope>
    <source>
        <strain evidence="6 7">CGMCC 1.15906</strain>
    </source>
</reference>
<proteinExistence type="predicted"/>